<organism evidence="1 2">
    <name type="scientific">Naganishia friedmannii</name>
    <dbReference type="NCBI Taxonomy" id="89922"/>
    <lineage>
        <taxon>Eukaryota</taxon>
        <taxon>Fungi</taxon>
        <taxon>Dikarya</taxon>
        <taxon>Basidiomycota</taxon>
        <taxon>Agaricomycotina</taxon>
        <taxon>Tremellomycetes</taxon>
        <taxon>Filobasidiales</taxon>
        <taxon>Filobasidiaceae</taxon>
        <taxon>Naganishia</taxon>
    </lineage>
</organism>
<accession>A0ACC2VIT0</accession>
<gene>
    <name evidence="1" type="ORF">QFC21_004191</name>
</gene>
<dbReference type="Proteomes" id="UP001227268">
    <property type="component" value="Unassembled WGS sequence"/>
</dbReference>
<reference evidence="1" key="1">
    <citation type="submission" date="2023-04" db="EMBL/GenBank/DDBJ databases">
        <title>Draft Genome sequencing of Naganishia species isolated from polar environments using Oxford Nanopore Technology.</title>
        <authorList>
            <person name="Leo P."/>
            <person name="Venkateswaran K."/>
        </authorList>
    </citation>
    <scope>NUCLEOTIDE SEQUENCE</scope>
    <source>
        <strain evidence="1">MNA-CCFEE 5423</strain>
    </source>
</reference>
<comment type="caution">
    <text evidence="1">The sequence shown here is derived from an EMBL/GenBank/DDBJ whole genome shotgun (WGS) entry which is preliminary data.</text>
</comment>
<keyword evidence="2" id="KW-1185">Reference proteome</keyword>
<dbReference type="EMBL" id="JASBWT010000013">
    <property type="protein sequence ID" value="KAJ9099310.1"/>
    <property type="molecule type" value="Genomic_DNA"/>
</dbReference>
<sequence length="420" mass="48364">MITDSIANDPGYKHSLPSEFLHGYASASYQIEGGYQQDGRGLSNWDVYLKDRDNGNDAVDSYNRWREDVKLLKQYGCDVYRFSVSWSRVKPLGGKDDPVNEKGVQYYSDLIDALLEAGIKPLLTIYHWDLPLKLQERYNGFCTPDSSLIVEDFVAYSRLLFERFGDRVKDWITINEPHAVTIMSSTGLVPDWMMKTSPWMRDKADRSGSRSFGLNHYGTRWATGIKYDTESKLRDDVTLHDKFEFFCGNIEATPRGKDGKMIGNEGNLAQVYDVPWGFRKVLQHVHKEYAEPNGIKIYVTENGFTIAGETTMTTIERVNDVQRQAYFDGYIKQLIDAVREDGIPIAGYMGWSLLDNLEWWVLMKTYKNGSRAHLTFFRGRGWSQTVGVTYVDRDNDFERIPKDTTRLLKQVWEHVVADHA</sequence>
<proteinExistence type="predicted"/>
<name>A0ACC2VIT0_9TREE</name>
<protein>
    <submittedName>
        <fullName evidence="1">Uncharacterized protein</fullName>
    </submittedName>
</protein>
<evidence type="ECO:0000313" key="2">
    <source>
        <dbReference type="Proteomes" id="UP001227268"/>
    </source>
</evidence>
<evidence type="ECO:0000313" key="1">
    <source>
        <dbReference type="EMBL" id="KAJ9099310.1"/>
    </source>
</evidence>